<sequence>GGYADTALFSFASFPVTHSGPENPRDDGDFYFPANLLINRATFITVGIYSGAYHHTGARIYSLPKKFAPLIMQVQTKSSLFVNHGNFSWPPPVMSVLSPVINVAGNVPFQKGERERHADV</sequence>
<evidence type="ECO:0000313" key="2">
    <source>
        <dbReference type="Proteomes" id="UP001357437"/>
    </source>
</evidence>
<reference evidence="1 2" key="1">
    <citation type="submission" date="2024-01" db="EMBL/GenBank/DDBJ databases">
        <title>Comparative Genomics of Leclercia adecarboxylata Strains Isolated from Several Sources.</title>
        <authorList>
            <person name="Yescas-Zazueta V."/>
            <person name="Balbuena-Alonso M.G."/>
            <person name="Valencia D."/>
            <person name="Mendez-Pfeiffer P.A."/>
            <person name="Ballesteros-Monrreal M.G."/>
            <person name="Rocha-Gracia R.D.C."/>
            <person name="Barrios-Villa E."/>
        </authorList>
    </citation>
    <scope>NUCLEOTIDE SEQUENCE [LARGE SCALE GENOMIC DNA]</scope>
    <source>
        <strain evidence="1 2">33MEM</strain>
    </source>
</reference>
<protein>
    <submittedName>
        <fullName evidence="1">Uncharacterized protein</fullName>
    </submittedName>
</protein>
<organism evidence="1 2">
    <name type="scientific">Leclercia adecarboxylata</name>
    <dbReference type="NCBI Taxonomy" id="83655"/>
    <lineage>
        <taxon>Bacteria</taxon>
        <taxon>Pseudomonadati</taxon>
        <taxon>Pseudomonadota</taxon>
        <taxon>Gammaproteobacteria</taxon>
        <taxon>Enterobacterales</taxon>
        <taxon>Enterobacteriaceae</taxon>
        <taxon>Leclercia</taxon>
    </lineage>
</organism>
<feature type="non-terminal residue" evidence="1">
    <location>
        <position position="1"/>
    </location>
</feature>
<name>A0ABU6IDX5_9ENTR</name>
<proteinExistence type="predicted"/>
<comment type="caution">
    <text evidence="1">The sequence shown here is derived from an EMBL/GenBank/DDBJ whole genome shotgun (WGS) entry which is preliminary data.</text>
</comment>
<accession>A0ABU6IDX5</accession>
<dbReference type="RefSeq" id="WP_326293477.1">
    <property type="nucleotide sequence ID" value="NZ_JAYMCU010000371.1"/>
</dbReference>
<dbReference type="EMBL" id="JAYMCU010000371">
    <property type="protein sequence ID" value="MEC3939795.1"/>
    <property type="molecule type" value="Genomic_DNA"/>
</dbReference>
<evidence type="ECO:0000313" key="1">
    <source>
        <dbReference type="EMBL" id="MEC3939795.1"/>
    </source>
</evidence>
<gene>
    <name evidence="1" type="ORF">VOF76_27255</name>
</gene>
<dbReference type="Proteomes" id="UP001357437">
    <property type="component" value="Unassembled WGS sequence"/>
</dbReference>
<keyword evidence="2" id="KW-1185">Reference proteome</keyword>